<dbReference type="Proteomes" id="UP001304300">
    <property type="component" value="Chromosome"/>
</dbReference>
<dbReference type="InterPro" id="IPR052940">
    <property type="entry name" value="Carb_Esterase_6"/>
</dbReference>
<evidence type="ECO:0000256" key="1">
    <source>
        <dbReference type="ARBA" id="ARBA00022801"/>
    </source>
</evidence>
<name>A0AAQ3QU50_9BACT</name>
<keyword evidence="1" id="KW-0378">Hydrolase</keyword>
<proteinExistence type="predicted"/>
<sequence>MELKQIFLIVFALLFVFESHAVDVYIVAGQSNAWNISNIKPSKTGTPSNNLLYFFGKGCVDEPVESKLRVFDGVSPNSRGYGLASSLLEITEGDVVLIEYARCGAPIGDKTQWYPGDNPSSGMLNENGLYNKFLMYYDHAKSTFLRMHPDEEWNLKALFWMQGEGDSNRKEWTDNYEVNLENLILRFRSDFGDNLPIIAGYIREVSHRPIKAPLINKAMDAVAANDPLFYMVESRDLEFRTKENGEDVHFSDKGSRELGVRMVNAFCESTEGALPAK</sequence>
<dbReference type="PANTHER" id="PTHR31988">
    <property type="entry name" value="ESTERASE, PUTATIVE (DUF303)-RELATED"/>
    <property type="match status" value="1"/>
</dbReference>
<dbReference type="RefSeq" id="WP_317831578.1">
    <property type="nucleotide sequence ID" value="NZ_CP136920.1"/>
</dbReference>
<dbReference type="Gene3D" id="3.40.50.1110">
    <property type="entry name" value="SGNH hydrolase"/>
    <property type="match status" value="1"/>
</dbReference>
<reference evidence="3 4" key="1">
    <citation type="submission" date="2023-10" db="EMBL/GenBank/DDBJ databases">
        <title>Rubellicoccus peritrichatus gen. nov., sp. nov., isolated from an algae of coral reef tank.</title>
        <authorList>
            <person name="Luo J."/>
        </authorList>
    </citation>
    <scope>NUCLEOTIDE SEQUENCE [LARGE SCALE GENOMIC DNA]</scope>
    <source>
        <strain evidence="3 4">CR14</strain>
    </source>
</reference>
<dbReference type="EMBL" id="CP136920">
    <property type="protein sequence ID" value="WOO39615.1"/>
    <property type="molecule type" value="Genomic_DNA"/>
</dbReference>
<keyword evidence="4" id="KW-1185">Reference proteome</keyword>
<dbReference type="AlphaFoldDB" id="A0AAQ3QU50"/>
<protein>
    <submittedName>
        <fullName evidence="3">Sialate O-acetylesterase</fullName>
    </submittedName>
</protein>
<feature type="domain" description="Sialate O-acetylesterase" evidence="2">
    <location>
        <begin position="22"/>
        <end position="267"/>
    </location>
</feature>
<accession>A0AAQ3QU50</accession>
<dbReference type="KEGG" id="puo:RZN69_13405"/>
<organism evidence="3 4">
    <name type="scientific">Rubellicoccus peritrichatus</name>
    <dbReference type="NCBI Taxonomy" id="3080537"/>
    <lineage>
        <taxon>Bacteria</taxon>
        <taxon>Pseudomonadati</taxon>
        <taxon>Verrucomicrobiota</taxon>
        <taxon>Opitutia</taxon>
        <taxon>Puniceicoccales</taxon>
        <taxon>Cerasicoccaceae</taxon>
        <taxon>Rubellicoccus</taxon>
    </lineage>
</organism>
<dbReference type="Pfam" id="PF03629">
    <property type="entry name" value="SASA"/>
    <property type="match status" value="1"/>
</dbReference>
<dbReference type="InterPro" id="IPR005181">
    <property type="entry name" value="SASA"/>
</dbReference>
<evidence type="ECO:0000313" key="3">
    <source>
        <dbReference type="EMBL" id="WOO39615.1"/>
    </source>
</evidence>
<dbReference type="PANTHER" id="PTHR31988:SF19">
    <property type="entry name" value="9-O-ACETYL-N-ACETYLNEURAMINIC ACID DEACETYLASE-RELATED"/>
    <property type="match status" value="1"/>
</dbReference>
<evidence type="ECO:0000259" key="2">
    <source>
        <dbReference type="Pfam" id="PF03629"/>
    </source>
</evidence>
<dbReference type="SUPFAM" id="SSF52266">
    <property type="entry name" value="SGNH hydrolase"/>
    <property type="match status" value="1"/>
</dbReference>
<evidence type="ECO:0000313" key="4">
    <source>
        <dbReference type="Proteomes" id="UP001304300"/>
    </source>
</evidence>
<dbReference type="GO" id="GO:0016788">
    <property type="term" value="F:hydrolase activity, acting on ester bonds"/>
    <property type="evidence" value="ECO:0007669"/>
    <property type="project" value="UniProtKB-ARBA"/>
</dbReference>
<gene>
    <name evidence="3" type="ORF">RZN69_13405</name>
</gene>
<dbReference type="InterPro" id="IPR036514">
    <property type="entry name" value="SGNH_hydro_sf"/>
</dbReference>